<feature type="compositionally biased region" description="Basic and acidic residues" evidence="1">
    <location>
        <begin position="23"/>
        <end position="40"/>
    </location>
</feature>
<gene>
    <name evidence="2" type="ORF">B296_00009395</name>
</gene>
<dbReference type="Proteomes" id="UP000287651">
    <property type="component" value="Unassembled WGS sequence"/>
</dbReference>
<feature type="compositionally biased region" description="Basic and acidic residues" evidence="1">
    <location>
        <begin position="63"/>
        <end position="77"/>
    </location>
</feature>
<reference evidence="2 3" key="1">
    <citation type="journal article" date="2014" name="Agronomy (Basel)">
        <title>A Draft Genome Sequence for Ensete ventricosum, the Drought-Tolerant Tree Against Hunger.</title>
        <authorList>
            <person name="Harrison J."/>
            <person name="Moore K.A."/>
            <person name="Paszkiewicz K."/>
            <person name="Jones T."/>
            <person name="Grant M."/>
            <person name="Ambacheew D."/>
            <person name="Muzemil S."/>
            <person name="Studholme D.J."/>
        </authorList>
    </citation>
    <scope>NUCLEOTIDE SEQUENCE [LARGE SCALE GENOMIC DNA]</scope>
</reference>
<dbReference type="EMBL" id="AMZH03004139">
    <property type="protein sequence ID" value="RRT70065.1"/>
    <property type="molecule type" value="Genomic_DNA"/>
</dbReference>
<feature type="region of interest" description="Disordered" evidence="1">
    <location>
        <begin position="63"/>
        <end position="84"/>
    </location>
</feature>
<feature type="compositionally biased region" description="Polar residues" evidence="1">
    <location>
        <begin position="1"/>
        <end position="10"/>
    </location>
</feature>
<feature type="region of interest" description="Disordered" evidence="1">
    <location>
        <begin position="1"/>
        <end position="40"/>
    </location>
</feature>
<accession>A0A427A1F7</accession>
<evidence type="ECO:0000313" key="2">
    <source>
        <dbReference type="EMBL" id="RRT70065.1"/>
    </source>
</evidence>
<sequence>MIRSDSQVRGQSVGYFRVSEAGGGDRDGREEEKGFSFEGRERERGAVKGRLIASRNETHFRTFEKEKTGPRGEREGCSRLVGFA</sequence>
<dbReference type="AlphaFoldDB" id="A0A427A1F7"/>
<evidence type="ECO:0000313" key="3">
    <source>
        <dbReference type="Proteomes" id="UP000287651"/>
    </source>
</evidence>
<comment type="caution">
    <text evidence="2">The sequence shown here is derived from an EMBL/GenBank/DDBJ whole genome shotgun (WGS) entry which is preliminary data.</text>
</comment>
<organism evidence="2 3">
    <name type="scientific">Ensete ventricosum</name>
    <name type="common">Abyssinian banana</name>
    <name type="synonym">Musa ensete</name>
    <dbReference type="NCBI Taxonomy" id="4639"/>
    <lineage>
        <taxon>Eukaryota</taxon>
        <taxon>Viridiplantae</taxon>
        <taxon>Streptophyta</taxon>
        <taxon>Embryophyta</taxon>
        <taxon>Tracheophyta</taxon>
        <taxon>Spermatophyta</taxon>
        <taxon>Magnoliopsida</taxon>
        <taxon>Liliopsida</taxon>
        <taxon>Zingiberales</taxon>
        <taxon>Musaceae</taxon>
        <taxon>Ensete</taxon>
    </lineage>
</organism>
<proteinExistence type="predicted"/>
<protein>
    <submittedName>
        <fullName evidence="2">Uncharacterized protein</fullName>
    </submittedName>
</protein>
<evidence type="ECO:0000256" key="1">
    <source>
        <dbReference type="SAM" id="MobiDB-lite"/>
    </source>
</evidence>
<name>A0A427A1F7_ENSVE</name>